<reference evidence="6" key="1">
    <citation type="submission" date="2020-05" db="EMBL/GenBank/DDBJ databases">
        <authorList>
            <person name="Chiriac C."/>
            <person name="Salcher M."/>
            <person name="Ghai R."/>
            <person name="Kavagutti S V."/>
        </authorList>
    </citation>
    <scope>NUCLEOTIDE SEQUENCE</scope>
</reference>
<accession>A0A6J6BQ67</accession>
<dbReference type="PANTHER" id="PTHR11999:SF70">
    <property type="entry name" value="MIP05841P"/>
    <property type="match status" value="1"/>
</dbReference>
<keyword evidence="3" id="KW-0210">Decarboxylase</keyword>
<dbReference type="InterPro" id="IPR015424">
    <property type="entry name" value="PyrdxlP-dep_Trfase"/>
</dbReference>
<gene>
    <name evidence="6" type="ORF">UFOPK1493_00246</name>
</gene>
<comment type="cofactor">
    <cofactor evidence="1">
        <name>pyridoxal 5'-phosphate</name>
        <dbReference type="ChEBI" id="CHEBI:597326"/>
    </cofactor>
</comment>
<keyword evidence="4" id="KW-0663">Pyridoxal phosphate</keyword>
<dbReference type="PRINTS" id="PR00800">
    <property type="entry name" value="YHDCRBOXLASE"/>
</dbReference>
<dbReference type="GO" id="GO:0019752">
    <property type="term" value="P:carboxylic acid metabolic process"/>
    <property type="evidence" value="ECO:0007669"/>
    <property type="project" value="InterPro"/>
</dbReference>
<dbReference type="PROSITE" id="PS00392">
    <property type="entry name" value="DDC_GAD_HDC_YDC"/>
    <property type="match status" value="1"/>
</dbReference>
<proteinExistence type="inferred from homology"/>
<keyword evidence="5" id="KW-0456">Lyase</keyword>
<comment type="similarity">
    <text evidence="2">Belongs to the group II decarboxylase family.</text>
</comment>
<name>A0A6J6BQ67_9ZZZZ</name>
<dbReference type="InterPro" id="IPR015421">
    <property type="entry name" value="PyrdxlP-dep_Trfase_major"/>
</dbReference>
<dbReference type="GO" id="GO:0006520">
    <property type="term" value="P:amino acid metabolic process"/>
    <property type="evidence" value="ECO:0007669"/>
    <property type="project" value="InterPro"/>
</dbReference>
<dbReference type="AlphaFoldDB" id="A0A6J6BQ67"/>
<dbReference type="InterPro" id="IPR015422">
    <property type="entry name" value="PyrdxlP-dep_Trfase_small"/>
</dbReference>
<dbReference type="Pfam" id="PF00282">
    <property type="entry name" value="Pyridoxal_deC"/>
    <property type="match status" value="1"/>
</dbReference>
<evidence type="ECO:0000256" key="5">
    <source>
        <dbReference type="ARBA" id="ARBA00023239"/>
    </source>
</evidence>
<dbReference type="Gene3D" id="3.40.640.10">
    <property type="entry name" value="Type I PLP-dependent aspartate aminotransferase-like (Major domain)"/>
    <property type="match status" value="1"/>
</dbReference>
<dbReference type="InterPro" id="IPR010977">
    <property type="entry name" value="Aromatic_deC"/>
</dbReference>
<evidence type="ECO:0000256" key="1">
    <source>
        <dbReference type="ARBA" id="ARBA00001933"/>
    </source>
</evidence>
<evidence type="ECO:0000256" key="4">
    <source>
        <dbReference type="ARBA" id="ARBA00022898"/>
    </source>
</evidence>
<dbReference type="SUPFAM" id="SSF53383">
    <property type="entry name" value="PLP-dependent transferases"/>
    <property type="match status" value="1"/>
</dbReference>
<dbReference type="EMBL" id="CAEZSR010000005">
    <property type="protein sequence ID" value="CAB4540509.1"/>
    <property type="molecule type" value="Genomic_DNA"/>
</dbReference>
<dbReference type="GO" id="GO:0030170">
    <property type="term" value="F:pyridoxal phosphate binding"/>
    <property type="evidence" value="ECO:0007669"/>
    <property type="project" value="InterPro"/>
</dbReference>
<evidence type="ECO:0000256" key="3">
    <source>
        <dbReference type="ARBA" id="ARBA00022793"/>
    </source>
</evidence>
<protein>
    <submittedName>
        <fullName evidence="6">Unannotated protein</fullName>
    </submittedName>
</protein>
<sequence length="483" mass="52363">MDATSDTGRELVRYRTILGYRRAMPSMHTWDESTELFAHSVIGYAIERCRLPKDPRWGAPQADVLVDTFARTISAGGLGAHEAMRIVREVMIPSCRPMDDPMNLAYVPTAPTVAATMFDLVVSASSIFGGNWEAGAGAIAAENQVLRWLGSLAGLPEGAGGAFVSGGSAANLSALVTARHQHLERHGRRGRLAFAATTEVHASVRATARVMDVDVVPVEVDDRDRMTGPALRAALDAAARDGEGPDVFAVAASAGTTNAGAIDRLDEVAEVCRERGLWLHVDGAYGLAALCSPDGRRRLAGIEHVDSFGVDPHKWLFAPYDCAALVYRDPGLATSAHSQHGAYLDAVDRSEWNPSDYAYHLSRRARGLPLWFSLATYGTDAYAEAMDRTIATARAFADAVEAHPAFDLLLDPELSIVLFRRRGWSPDDHREWSRSRAKDGVTLIVPTTFHGETVMRVCIVNPRTEIDRLVPLLDDMAAWGPPA</sequence>
<evidence type="ECO:0000256" key="2">
    <source>
        <dbReference type="ARBA" id="ARBA00009533"/>
    </source>
</evidence>
<dbReference type="InterPro" id="IPR021115">
    <property type="entry name" value="Pyridoxal-P_BS"/>
</dbReference>
<organism evidence="6">
    <name type="scientific">freshwater metagenome</name>
    <dbReference type="NCBI Taxonomy" id="449393"/>
    <lineage>
        <taxon>unclassified sequences</taxon>
        <taxon>metagenomes</taxon>
        <taxon>ecological metagenomes</taxon>
    </lineage>
</organism>
<evidence type="ECO:0000313" key="6">
    <source>
        <dbReference type="EMBL" id="CAB4540509.1"/>
    </source>
</evidence>
<dbReference type="Gene3D" id="3.90.1150.10">
    <property type="entry name" value="Aspartate Aminotransferase, domain 1"/>
    <property type="match status" value="1"/>
</dbReference>
<dbReference type="PANTHER" id="PTHR11999">
    <property type="entry name" value="GROUP II PYRIDOXAL-5-PHOSPHATE DECARBOXYLASE"/>
    <property type="match status" value="1"/>
</dbReference>
<dbReference type="GO" id="GO:0016831">
    <property type="term" value="F:carboxy-lyase activity"/>
    <property type="evidence" value="ECO:0007669"/>
    <property type="project" value="UniProtKB-KW"/>
</dbReference>
<dbReference type="InterPro" id="IPR002129">
    <property type="entry name" value="PyrdxlP-dep_de-COase"/>
</dbReference>